<sequence>MCGGSSRETSVIAVVLEAGEVYIVVSLSIRNDTQVIYVDPTTGLLCYTGKHGHDLFKSEEEALNYITDGSRLLCKSTTYARAILGYSVLGSFGLLLVATRLSATVPTLPGGGCIYTVTESQWIRIQLQNPQPQGKGELKNIQDLAELDIDGKHYFCETRDITRPFPSCMTLQNPDDEFVWNGWILKPFKDIGLAQHCVILLQGFAECRNFIGTGQQGGVRAACWVTRRGGEAVPFSSYIWRRGTIPIWWGAELKLAIEAEIYVSAQDPYRGSAQYYQRLSKRYGTHGQLPHTWIQLINYDWHATVKSKGEQETIEGLWKHLKAPTMAIGFSDGIYYPRQQQLKECRGLIIQNGDVVGGFCLSSLQNGVIRFNCADSLDRTNAASYFGALQVFVEQCRRLGISLDRDAVFRSSSMNKYIEFGNYGGSGGPLPPGWEERSDPVSGKTFYIDHNTRKTTWEHPCQDKPWKKFDLTFEQFKSSTMLVPVNQLADLFLLAGDIHATLYTGSKAMHSQILNIFNEDSGGKFSKFSAAQNVKITLQRRYQNVLVDSSRQKQLEMFLGLRLFKHLPSISLHPLEVLSRPSGFLLKPVPSVFPMLTVVQTFSVTRRKT</sequence>
<dbReference type="PANTHER" id="PTHR46817">
    <property type="entry name" value="PHOSPHOINOSITIDE PHOSPHATASE SAC9-RELATED"/>
    <property type="match status" value="1"/>
</dbReference>
<protein>
    <recommendedName>
        <fullName evidence="4">WW domain-containing protein</fullName>
    </recommendedName>
</protein>
<dbReference type="CDD" id="cd00201">
    <property type="entry name" value="WW"/>
    <property type="match status" value="1"/>
</dbReference>
<gene>
    <name evidence="3" type="ORF">CB5_LOCUS25663</name>
</gene>
<dbReference type="Gene3D" id="2.20.70.10">
    <property type="match status" value="1"/>
</dbReference>
<dbReference type="PROSITE" id="PS50020">
    <property type="entry name" value="WW_DOMAIN_2"/>
    <property type="match status" value="1"/>
</dbReference>
<dbReference type="PROSITE" id="PS01159">
    <property type="entry name" value="WW_DOMAIN_1"/>
    <property type="match status" value="1"/>
</dbReference>
<dbReference type="Pfam" id="PF02383">
    <property type="entry name" value="Syja_N"/>
    <property type="match status" value="1"/>
</dbReference>
<dbReference type="InterPro" id="IPR001202">
    <property type="entry name" value="WW_dom"/>
</dbReference>
<dbReference type="InterPro" id="IPR036020">
    <property type="entry name" value="WW_dom_sf"/>
</dbReference>
<accession>A0A6V7QH18</accession>
<organism evidence="3">
    <name type="scientific">Ananas comosus var. bracteatus</name>
    <name type="common">red pineapple</name>
    <dbReference type="NCBI Taxonomy" id="296719"/>
    <lineage>
        <taxon>Eukaryota</taxon>
        <taxon>Viridiplantae</taxon>
        <taxon>Streptophyta</taxon>
        <taxon>Embryophyta</taxon>
        <taxon>Tracheophyta</taxon>
        <taxon>Spermatophyta</taxon>
        <taxon>Magnoliopsida</taxon>
        <taxon>Liliopsida</taxon>
        <taxon>Poales</taxon>
        <taxon>Bromeliaceae</taxon>
        <taxon>Bromelioideae</taxon>
        <taxon>Ananas</taxon>
    </lineage>
</organism>
<dbReference type="EMBL" id="LR862136">
    <property type="protein sequence ID" value="CAD1842452.1"/>
    <property type="molecule type" value="Genomic_DNA"/>
</dbReference>
<evidence type="ECO:0008006" key="4">
    <source>
        <dbReference type="Google" id="ProtNLM"/>
    </source>
</evidence>
<evidence type="ECO:0000259" key="2">
    <source>
        <dbReference type="PROSITE" id="PS50275"/>
    </source>
</evidence>
<dbReference type="Pfam" id="PF00397">
    <property type="entry name" value="WW"/>
    <property type="match status" value="1"/>
</dbReference>
<dbReference type="AlphaFoldDB" id="A0A6V7QH18"/>
<dbReference type="GO" id="GO:0016791">
    <property type="term" value="F:phosphatase activity"/>
    <property type="evidence" value="ECO:0007669"/>
    <property type="project" value="InterPro"/>
</dbReference>
<proteinExistence type="predicted"/>
<dbReference type="SMART" id="SM00456">
    <property type="entry name" value="WW"/>
    <property type="match status" value="1"/>
</dbReference>
<feature type="domain" description="SAC" evidence="2">
    <location>
        <begin position="209"/>
        <end position="442"/>
    </location>
</feature>
<dbReference type="PANTHER" id="PTHR46817:SF1">
    <property type="entry name" value="SAC DOMAIN-CONTAINING PROTEIN"/>
    <property type="match status" value="1"/>
</dbReference>
<dbReference type="PROSITE" id="PS50275">
    <property type="entry name" value="SAC"/>
    <property type="match status" value="1"/>
</dbReference>
<dbReference type="InterPro" id="IPR002013">
    <property type="entry name" value="SAC_dom"/>
</dbReference>
<dbReference type="SUPFAM" id="SSF51045">
    <property type="entry name" value="WW domain"/>
    <property type="match status" value="1"/>
</dbReference>
<evidence type="ECO:0000259" key="1">
    <source>
        <dbReference type="PROSITE" id="PS50020"/>
    </source>
</evidence>
<evidence type="ECO:0000313" key="3">
    <source>
        <dbReference type="EMBL" id="CAD1842452.1"/>
    </source>
</evidence>
<name>A0A6V7QH18_ANACO</name>
<feature type="domain" description="WW" evidence="1">
    <location>
        <begin position="428"/>
        <end position="462"/>
    </location>
</feature>
<reference evidence="3" key="1">
    <citation type="submission" date="2020-07" db="EMBL/GenBank/DDBJ databases">
        <authorList>
            <person name="Lin J."/>
        </authorList>
    </citation>
    <scope>NUCLEOTIDE SEQUENCE</scope>
</reference>